<accession>A0A5N4B6C8</accession>
<dbReference type="GO" id="GO:0005634">
    <property type="term" value="C:nucleus"/>
    <property type="evidence" value="ECO:0007669"/>
    <property type="project" value="TreeGrafter"/>
</dbReference>
<evidence type="ECO:0000259" key="1">
    <source>
        <dbReference type="Pfam" id="PF03184"/>
    </source>
</evidence>
<dbReference type="InParanoid" id="A0A5N4B6C8"/>
<dbReference type="InterPro" id="IPR036397">
    <property type="entry name" value="RNaseH_sf"/>
</dbReference>
<organism evidence="2 3">
    <name type="scientific">Photinus pyralis</name>
    <name type="common">Common eastern firefly</name>
    <name type="synonym">Lampyris pyralis</name>
    <dbReference type="NCBI Taxonomy" id="7054"/>
    <lineage>
        <taxon>Eukaryota</taxon>
        <taxon>Metazoa</taxon>
        <taxon>Ecdysozoa</taxon>
        <taxon>Arthropoda</taxon>
        <taxon>Hexapoda</taxon>
        <taxon>Insecta</taxon>
        <taxon>Pterygota</taxon>
        <taxon>Neoptera</taxon>
        <taxon>Endopterygota</taxon>
        <taxon>Coleoptera</taxon>
        <taxon>Polyphaga</taxon>
        <taxon>Elateriformia</taxon>
        <taxon>Elateroidea</taxon>
        <taxon>Lampyridae</taxon>
        <taxon>Lampyrinae</taxon>
        <taxon>Photinus</taxon>
    </lineage>
</organism>
<dbReference type="InterPro" id="IPR004875">
    <property type="entry name" value="DDE_SF_endonuclease_dom"/>
</dbReference>
<dbReference type="PANTHER" id="PTHR19303">
    <property type="entry name" value="TRANSPOSON"/>
    <property type="match status" value="1"/>
</dbReference>
<protein>
    <recommendedName>
        <fullName evidence="1">DDE-1 domain-containing protein</fullName>
    </recommendedName>
</protein>
<proteinExistence type="predicted"/>
<name>A0A5N4B6C8_PHOPY</name>
<dbReference type="Gene3D" id="3.30.420.10">
    <property type="entry name" value="Ribonuclease H-like superfamily/Ribonuclease H"/>
    <property type="match status" value="1"/>
</dbReference>
<feature type="domain" description="DDE-1" evidence="1">
    <location>
        <begin position="67"/>
        <end position="206"/>
    </location>
</feature>
<sequence>MCRSEVNAFFDLLEKTLLEHNLINSGNKIFNMDESGIQLNNKPRKVIATKGSKDVHVLTSVEKGEHVTLIACNNGEGVFMPPVLILKGTRKNPDFMEGLPTGSEIYMNKKSSYITSELFMKWLTEHFVPRKGEGKVVLILDGHTSHTTNPEMLNYAEANDIIIICLPSHITQALQPLDRSFFKPMKDYFKKEADSWMLQNENRKNDRRNMGALIGRAWKNAATPANGMSGFEATSICPFNRTRIPDPFFPNQTLL</sequence>
<dbReference type="InterPro" id="IPR050863">
    <property type="entry name" value="CenT-Element_Derived"/>
</dbReference>
<gene>
    <name evidence="2" type="ORF">PPYR_01880</name>
</gene>
<evidence type="ECO:0000313" key="2">
    <source>
        <dbReference type="EMBL" id="KAB0804910.1"/>
    </source>
</evidence>
<evidence type="ECO:0000313" key="3">
    <source>
        <dbReference type="Proteomes" id="UP000327044"/>
    </source>
</evidence>
<dbReference type="Proteomes" id="UP000327044">
    <property type="component" value="Unassembled WGS sequence"/>
</dbReference>
<dbReference type="PANTHER" id="PTHR19303:SF74">
    <property type="entry name" value="POGO TRANSPOSABLE ELEMENT WITH KRAB DOMAIN"/>
    <property type="match status" value="1"/>
</dbReference>
<dbReference type="AlphaFoldDB" id="A0A5N4B6C8"/>
<dbReference type="Pfam" id="PF03184">
    <property type="entry name" value="DDE_1"/>
    <property type="match status" value="1"/>
</dbReference>
<comment type="caution">
    <text evidence="2">The sequence shown here is derived from an EMBL/GenBank/DDBJ whole genome shotgun (WGS) entry which is preliminary data.</text>
</comment>
<dbReference type="GO" id="GO:0003677">
    <property type="term" value="F:DNA binding"/>
    <property type="evidence" value="ECO:0007669"/>
    <property type="project" value="TreeGrafter"/>
</dbReference>
<keyword evidence="3" id="KW-1185">Reference proteome</keyword>
<dbReference type="EMBL" id="VVIM01000001">
    <property type="protein sequence ID" value="KAB0804910.1"/>
    <property type="molecule type" value="Genomic_DNA"/>
</dbReference>
<reference evidence="2 3" key="1">
    <citation type="journal article" date="2018" name="Elife">
        <title>Firefly genomes illuminate parallel origins of bioluminescence in beetles.</title>
        <authorList>
            <person name="Fallon T.R."/>
            <person name="Lower S.E."/>
            <person name="Chang C.H."/>
            <person name="Bessho-Uehara M."/>
            <person name="Martin G.J."/>
            <person name="Bewick A.J."/>
            <person name="Behringer M."/>
            <person name="Debat H.J."/>
            <person name="Wong I."/>
            <person name="Day J.C."/>
            <person name="Suvorov A."/>
            <person name="Silva C.J."/>
            <person name="Stanger-Hall K.F."/>
            <person name="Hall D.W."/>
            <person name="Schmitz R.J."/>
            <person name="Nelson D.R."/>
            <person name="Lewis S.M."/>
            <person name="Shigenobu S."/>
            <person name="Bybee S.M."/>
            <person name="Larracuente A.M."/>
            <person name="Oba Y."/>
            <person name="Weng J.K."/>
        </authorList>
    </citation>
    <scope>NUCLEOTIDE SEQUENCE [LARGE SCALE GENOMIC DNA]</scope>
    <source>
        <strain evidence="2">1611_PpyrPB1</strain>
        <tissue evidence="2">Whole body</tissue>
    </source>
</reference>